<evidence type="ECO:0000256" key="1">
    <source>
        <dbReference type="ARBA" id="ARBA00007274"/>
    </source>
</evidence>
<dbReference type="EMBL" id="JAVDUU010000001">
    <property type="protein sequence ID" value="MDR6940396.1"/>
    <property type="molecule type" value="Genomic_DNA"/>
</dbReference>
<evidence type="ECO:0000313" key="3">
    <source>
        <dbReference type="EMBL" id="MDR6940396.1"/>
    </source>
</evidence>
<dbReference type="Proteomes" id="UP001247620">
    <property type="component" value="Unassembled WGS sequence"/>
</dbReference>
<dbReference type="SUPFAM" id="SSF51161">
    <property type="entry name" value="Trimeric LpxA-like enzymes"/>
    <property type="match status" value="1"/>
</dbReference>
<dbReference type="InterPro" id="IPR051159">
    <property type="entry name" value="Hexapeptide_acetyltransf"/>
</dbReference>
<sequence>MHKTDLSTYNNYPFHPGGNALKRFLWYYLNAIFLKTSTIPSSRFKVFLLRSFGAKIGKNVTIKPCVNIKYPWFLSIGDQTWVGENVWIDSLVNIHIGAHVCLSQGAVLLTGSHNYKSTAFNLITKELTLEDGVWIGAGAIVTPGITAASHAVLTSGSVATRDLEPYSVYQGNPAIKVRERNIDVIV</sequence>
<dbReference type="GO" id="GO:0016746">
    <property type="term" value="F:acyltransferase activity"/>
    <property type="evidence" value="ECO:0007669"/>
    <property type="project" value="UniProtKB-KW"/>
</dbReference>
<dbReference type="CDD" id="cd05825">
    <property type="entry name" value="LbH_wcaF_like"/>
    <property type="match status" value="1"/>
</dbReference>
<dbReference type="PANTHER" id="PTHR23416:SF23">
    <property type="entry name" value="ACETYLTRANSFERASE C18B11.09C-RELATED"/>
    <property type="match status" value="1"/>
</dbReference>
<dbReference type="PANTHER" id="PTHR23416">
    <property type="entry name" value="SIALIC ACID SYNTHASE-RELATED"/>
    <property type="match status" value="1"/>
</dbReference>
<dbReference type="EC" id="2.3.1.-" evidence="3"/>
<keyword evidence="3" id="KW-0012">Acyltransferase</keyword>
<reference evidence="3 4" key="1">
    <citation type="submission" date="2023-07" db="EMBL/GenBank/DDBJ databases">
        <title>Sorghum-associated microbial communities from plants grown in Nebraska, USA.</title>
        <authorList>
            <person name="Schachtman D."/>
        </authorList>
    </citation>
    <scope>NUCLEOTIDE SEQUENCE [LARGE SCALE GENOMIC DNA]</scope>
    <source>
        <strain evidence="3 4">3262</strain>
    </source>
</reference>
<dbReference type="RefSeq" id="WP_310090997.1">
    <property type="nucleotide sequence ID" value="NZ_JAVDUU010000001.1"/>
</dbReference>
<proteinExistence type="inferred from homology"/>
<organism evidence="3 4">
    <name type="scientific">Mucilaginibacter pocheonensis</name>
    <dbReference type="NCBI Taxonomy" id="398050"/>
    <lineage>
        <taxon>Bacteria</taxon>
        <taxon>Pseudomonadati</taxon>
        <taxon>Bacteroidota</taxon>
        <taxon>Sphingobacteriia</taxon>
        <taxon>Sphingobacteriales</taxon>
        <taxon>Sphingobacteriaceae</taxon>
        <taxon>Mucilaginibacter</taxon>
    </lineage>
</organism>
<evidence type="ECO:0000256" key="2">
    <source>
        <dbReference type="ARBA" id="ARBA00022679"/>
    </source>
</evidence>
<name>A0ABU1T649_9SPHI</name>
<keyword evidence="4" id="KW-1185">Reference proteome</keyword>
<comment type="caution">
    <text evidence="3">The sequence shown here is derived from an EMBL/GenBank/DDBJ whole genome shotgun (WGS) entry which is preliminary data.</text>
</comment>
<gene>
    <name evidence="3" type="ORF">J2W55_000224</name>
</gene>
<keyword evidence="2 3" id="KW-0808">Transferase</keyword>
<comment type="similarity">
    <text evidence="1">Belongs to the transferase hexapeptide repeat family.</text>
</comment>
<evidence type="ECO:0000313" key="4">
    <source>
        <dbReference type="Proteomes" id="UP001247620"/>
    </source>
</evidence>
<dbReference type="Gene3D" id="2.160.10.10">
    <property type="entry name" value="Hexapeptide repeat proteins"/>
    <property type="match status" value="1"/>
</dbReference>
<protein>
    <submittedName>
        <fullName evidence="3">Colanic acid biosynthesis acetyltransferase WcaF</fullName>
        <ecNumber evidence="3">2.3.1.-</ecNumber>
    </submittedName>
</protein>
<dbReference type="InterPro" id="IPR011004">
    <property type="entry name" value="Trimer_LpxA-like_sf"/>
</dbReference>
<accession>A0ABU1T649</accession>
<dbReference type="NCBIfam" id="NF007797">
    <property type="entry name" value="PRK10502.1"/>
    <property type="match status" value="1"/>
</dbReference>